<dbReference type="Proteomes" id="UP000555836">
    <property type="component" value="Unassembled WGS sequence"/>
</dbReference>
<dbReference type="Pfam" id="PF11185">
    <property type="entry name" value="DUF2971"/>
    <property type="match status" value="1"/>
</dbReference>
<comment type="caution">
    <text evidence="1">The sequence shown here is derived from an EMBL/GenBank/DDBJ whole genome shotgun (WGS) entry which is preliminary data.</text>
</comment>
<accession>A0A7Y0S622</accession>
<gene>
    <name evidence="1" type="ORF">HKB21_15600</name>
</gene>
<dbReference type="EMBL" id="JABCLD010001761">
    <property type="protein sequence ID" value="NMU27041.1"/>
    <property type="molecule type" value="Genomic_DNA"/>
</dbReference>
<sequence length="243" mass="27607">MKNPEITSLYKYKPMNQFTLDIIASERIYYALPESFNDPFDTQCSFMKSTAIAPSTDADKVARAFPDDPEIVPFELKNVSSDIDVFQGKLKNFGIVSLAESAADILMWSHYADNHKGICIELERNENNALGNPDETNKVKYTQSYPSLSSNVLLDSDQFNSSLKRVLYTKSKQWEYEKEWRTFKPQGGKVYPLPGKIKSVTFGARSSQMDIEIVKKLIAGTDIKLFQAELKQNDFGIKSRKIT</sequence>
<proteinExistence type="predicted"/>
<dbReference type="InterPro" id="IPR021352">
    <property type="entry name" value="DUF2971"/>
</dbReference>
<name>A0A7Y0S622_VIBPH</name>
<protein>
    <submittedName>
        <fullName evidence="1">DUF2971 domain-containing protein</fullName>
    </submittedName>
</protein>
<evidence type="ECO:0000313" key="2">
    <source>
        <dbReference type="Proteomes" id="UP000555836"/>
    </source>
</evidence>
<evidence type="ECO:0000313" key="1">
    <source>
        <dbReference type="EMBL" id="NMU27041.1"/>
    </source>
</evidence>
<organism evidence="1 2">
    <name type="scientific">Vibrio parahaemolyticus</name>
    <dbReference type="NCBI Taxonomy" id="670"/>
    <lineage>
        <taxon>Bacteria</taxon>
        <taxon>Pseudomonadati</taxon>
        <taxon>Pseudomonadota</taxon>
        <taxon>Gammaproteobacteria</taxon>
        <taxon>Vibrionales</taxon>
        <taxon>Vibrionaceae</taxon>
        <taxon>Vibrio</taxon>
    </lineage>
</organism>
<reference evidence="1 2" key="1">
    <citation type="submission" date="2020-04" db="EMBL/GenBank/DDBJ databases">
        <title>Whole-genome sequencing of Vibrio spp. from China reveals different genetic environments of blaCTX-M-14 among diverse lineages.</title>
        <authorList>
            <person name="Zheng Z."/>
            <person name="Ye L."/>
            <person name="Chen S."/>
        </authorList>
    </citation>
    <scope>NUCLEOTIDE SEQUENCE [LARGE SCALE GENOMIC DNA]</scope>
    <source>
        <strain evidence="1 2">Vb0574</strain>
    </source>
</reference>
<dbReference type="RefSeq" id="WP_063517541.1">
    <property type="nucleotide sequence ID" value="NZ_CP011406.1"/>
</dbReference>
<dbReference type="AlphaFoldDB" id="A0A7Y0S622"/>